<dbReference type="RefSeq" id="WP_166397268.1">
    <property type="nucleotide sequence ID" value="NZ_CP045121.1"/>
</dbReference>
<organism evidence="2 3">
    <name type="scientific">Rubrobacter marinus</name>
    <dbReference type="NCBI Taxonomy" id="2653852"/>
    <lineage>
        <taxon>Bacteria</taxon>
        <taxon>Bacillati</taxon>
        <taxon>Actinomycetota</taxon>
        <taxon>Rubrobacteria</taxon>
        <taxon>Rubrobacterales</taxon>
        <taxon>Rubrobacteraceae</taxon>
        <taxon>Rubrobacter</taxon>
    </lineage>
</organism>
<accession>A0A6G8PZK0</accession>
<evidence type="ECO:0000313" key="2">
    <source>
        <dbReference type="EMBL" id="QIN79598.1"/>
    </source>
</evidence>
<reference evidence="2 3" key="1">
    <citation type="submission" date="2019-10" db="EMBL/GenBank/DDBJ databases">
        <title>Rubrobacter sp nov SCSIO 52915 isolated from a deep-sea sediment in the South China Sea.</title>
        <authorList>
            <person name="Chen R.W."/>
        </authorList>
    </citation>
    <scope>NUCLEOTIDE SEQUENCE [LARGE SCALE GENOMIC DNA]</scope>
    <source>
        <strain evidence="2 3">SCSIO 52915</strain>
    </source>
</reference>
<dbReference type="AlphaFoldDB" id="A0A6G8PZK0"/>
<feature type="region of interest" description="Disordered" evidence="1">
    <location>
        <begin position="1"/>
        <end position="22"/>
    </location>
</feature>
<sequence length="177" mass="18704">MVKGRSIPEGQELPEEKGPEQAGEVFAEVYATAVKNMHPEDAVSVAEGAASSFLESIGATRPAPEYVEPVRPVKIVNSRELAGEIVKILYGSNPSQATIESEHASNYSSVVVFRHRPNGAKLVLAEANVPGARAGAQHVYFVELEDGCNTPPLDLAVSVAEKLAAQRDGARGGEAMP</sequence>
<protein>
    <submittedName>
        <fullName evidence="2">Uncharacterized protein</fullName>
    </submittedName>
</protein>
<gene>
    <name evidence="2" type="ORF">GBA65_14915</name>
</gene>
<dbReference type="EMBL" id="CP045121">
    <property type="protein sequence ID" value="QIN79598.1"/>
    <property type="molecule type" value="Genomic_DNA"/>
</dbReference>
<evidence type="ECO:0000256" key="1">
    <source>
        <dbReference type="SAM" id="MobiDB-lite"/>
    </source>
</evidence>
<name>A0A6G8PZK0_9ACTN</name>
<evidence type="ECO:0000313" key="3">
    <source>
        <dbReference type="Proteomes" id="UP000502706"/>
    </source>
</evidence>
<proteinExistence type="predicted"/>
<dbReference type="KEGG" id="rmar:GBA65_14915"/>
<dbReference type="Proteomes" id="UP000502706">
    <property type="component" value="Chromosome"/>
</dbReference>
<keyword evidence="3" id="KW-1185">Reference proteome</keyword>